<evidence type="ECO:0008006" key="4">
    <source>
        <dbReference type="Google" id="ProtNLM"/>
    </source>
</evidence>
<dbReference type="EMBL" id="JAQQWK010000014">
    <property type="protein sequence ID" value="KAK8016145.1"/>
    <property type="molecule type" value="Genomic_DNA"/>
</dbReference>
<dbReference type="InterPro" id="IPR029063">
    <property type="entry name" value="SAM-dependent_MTases_sf"/>
</dbReference>
<comment type="similarity">
    <text evidence="1">Belongs to the methyltransferase superfamily. LaeA methyltransferase family.</text>
</comment>
<dbReference type="PANTHER" id="PTHR43591">
    <property type="entry name" value="METHYLTRANSFERASE"/>
    <property type="match status" value="1"/>
</dbReference>
<dbReference type="SUPFAM" id="SSF53335">
    <property type="entry name" value="S-adenosyl-L-methionine-dependent methyltransferases"/>
    <property type="match status" value="1"/>
</dbReference>
<keyword evidence="3" id="KW-1185">Reference proteome</keyword>
<organism evidence="2 3">
    <name type="scientific">Apiospora rasikravindrae</name>
    <dbReference type="NCBI Taxonomy" id="990691"/>
    <lineage>
        <taxon>Eukaryota</taxon>
        <taxon>Fungi</taxon>
        <taxon>Dikarya</taxon>
        <taxon>Ascomycota</taxon>
        <taxon>Pezizomycotina</taxon>
        <taxon>Sordariomycetes</taxon>
        <taxon>Xylariomycetidae</taxon>
        <taxon>Amphisphaeriales</taxon>
        <taxon>Apiosporaceae</taxon>
        <taxon>Apiospora</taxon>
    </lineage>
</organism>
<evidence type="ECO:0000256" key="1">
    <source>
        <dbReference type="ARBA" id="ARBA00038158"/>
    </source>
</evidence>
<protein>
    <recommendedName>
        <fullName evidence="4">Methyltransferase domain-containing protein</fullName>
    </recommendedName>
</protein>
<dbReference type="Pfam" id="PF13489">
    <property type="entry name" value="Methyltransf_23"/>
    <property type="match status" value="1"/>
</dbReference>
<evidence type="ECO:0000313" key="2">
    <source>
        <dbReference type="EMBL" id="KAK8016145.1"/>
    </source>
</evidence>
<evidence type="ECO:0000313" key="3">
    <source>
        <dbReference type="Proteomes" id="UP001444661"/>
    </source>
</evidence>
<proteinExistence type="inferred from homology"/>
<comment type="caution">
    <text evidence="2">The sequence shown here is derived from an EMBL/GenBank/DDBJ whole genome shotgun (WGS) entry which is preliminary data.</text>
</comment>
<sequence>MEGALSWAPLSHEPARVLDLGTGTGIWANQFAEKHTGTEVIGTDLSLIQPPANQIPPNCRFFRGDAEESWTFGNASEIAMFDLIHLRNMATPFDDPKAIVQKAFESLVPGGWVEYQEWAPCGLVEADDSMEERLRHSAMMRFQKAFAEGAARLGRDVKAVPRLKVWLTEVGFVDVVERLVLCPINP</sequence>
<dbReference type="PANTHER" id="PTHR43591:SF102">
    <property type="entry name" value="S-ADENOSYL-L-METHIONINE-DEPENDENT METHYLTRANSFERASE"/>
    <property type="match status" value="1"/>
</dbReference>
<dbReference type="Gene3D" id="3.40.50.150">
    <property type="entry name" value="Vaccinia Virus protein VP39"/>
    <property type="match status" value="1"/>
</dbReference>
<reference evidence="2 3" key="1">
    <citation type="submission" date="2023-01" db="EMBL/GenBank/DDBJ databases">
        <title>Analysis of 21 Apiospora genomes using comparative genomics revels a genus with tremendous synthesis potential of carbohydrate active enzymes and secondary metabolites.</title>
        <authorList>
            <person name="Sorensen T."/>
        </authorList>
    </citation>
    <scope>NUCLEOTIDE SEQUENCE [LARGE SCALE GENOMIC DNA]</scope>
    <source>
        <strain evidence="2 3">CBS 33761</strain>
    </source>
</reference>
<gene>
    <name evidence="2" type="ORF">PG993_014334</name>
</gene>
<name>A0ABR1RNT3_9PEZI</name>
<dbReference type="CDD" id="cd02440">
    <property type="entry name" value="AdoMet_MTases"/>
    <property type="match status" value="1"/>
</dbReference>
<dbReference type="Proteomes" id="UP001444661">
    <property type="component" value="Unassembled WGS sequence"/>
</dbReference>
<accession>A0ABR1RNT3</accession>